<dbReference type="STRING" id="93625.A0A409X0S9"/>
<dbReference type="InterPro" id="IPR001680">
    <property type="entry name" value="WD40_rpt"/>
</dbReference>
<feature type="repeat" description="WD" evidence="3">
    <location>
        <begin position="1377"/>
        <end position="1418"/>
    </location>
</feature>
<comment type="caution">
    <text evidence="6">The sequence shown here is derived from an EMBL/GenBank/DDBJ whole genome shotgun (WGS) entry which is preliminary data.</text>
</comment>
<dbReference type="InterPro" id="IPR019775">
    <property type="entry name" value="WD40_repeat_CS"/>
</dbReference>
<dbReference type="InterPro" id="IPR056884">
    <property type="entry name" value="NPHP3-like_N"/>
</dbReference>
<feature type="repeat" description="WD" evidence="3">
    <location>
        <begin position="1293"/>
        <end position="1334"/>
    </location>
</feature>
<feature type="compositionally biased region" description="Polar residues" evidence="4">
    <location>
        <begin position="26"/>
        <end position="40"/>
    </location>
</feature>
<dbReference type="InterPro" id="IPR015943">
    <property type="entry name" value="WD40/YVTN_repeat-like_dom_sf"/>
</dbReference>
<feature type="repeat" description="WD" evidence="3">
    <location>
        <begin position="955"/>
        <end position="996"/>
    </location>
</feature>
<dbReference type="InterPro" id="IPR027417">
    <property type="entry name" value="P-loop_NTPase"/>
</dbReference>
<accession>A0A409X0S9</accession>
<dbReference type="Gene3D" id="2.130.10.10">
    <property type="entry name" value="YVTN repeat-like/Quinoprotein amine dehydrogenase"/>
    <property type="match status" value="4"/>
</dbReference>
<dbReference type="PROSITE" id="PS00678">
    <property type="entry name" value="WD_REPEATS_1"/>
    <property type="match status" value="9"/>
</dbReference>
<feature type="repeat" description="WD" evidence="3">
    <location>
        <begin position="1419"/>
        <end position="1460"/>
    </location>
</feature>
<feature type="repeat" description="WD" evidence="3">
    <location>
        <begin position="997"/>
        <end position="1038"/>
    </location>
</feature>
<dbReference type="PANTHER" id="PTHR19848:SF8">
    <property type="entry name" value="F-BOX AND WD REPEAT DOMAIN CONTAINING 7"/>
    <property type="match status" value="1"/>
</dbReference>
<keyword evidence="2" id="KW-0677">Repeat</keyword>
<dbReference type="EMBL" id="NHYD01002881">
    <property type="protein sequence ID" value="PPQ84383.1"/>
    <property type="molecule type" value="Genomic_DNA"/>
</dbReference>
<reference evidence="6 7" key="1">
    <citation type="journal article" date="2018" name="Evol. Lett.">
        <title>Horizontal gene cluster transfer increased hallucinogenic mushroom diversity.</title>
        <authorList>
            <person name="Reynolds H.T."/>
            <person name="Vijayakumar V."/>
            <person name="Gluck-Thaler E."/>
            <person name="Korotkin H.B."/>
            <person name="Matheny P.B."/>
            <person name="Slot J.C."/>
        </authorList>
    </citation>
    <scope>NUCLEOTIDE SEQUENCE [LARGE SCALE GENOMIC DNA]</scope>
    <source>
        <strain evidence="6 7">2631</strain>
    </source>
</reference>
<dbReference type="PRINTS" id="PR00320">
    <property type="entry name" value="GPROTEINBRPT"/>
</dbReference>
<dbReference type="OrthoDB" id="163438at2759"/>
<evidence type="ECO:0000256" key="2">
    <source>
        <dbReference type="ARBA" id="ARBA00022737"/>
    </source>
</evidence>
<sequence length="1640" mass="181569">MPRPFFHSEKTLPICKNQTAFRLGSNAFTQAPPLTSTRTTDIMDKKQNKPTRKGSLQSGGAKPKEKMDGKVERRRDRFFNSFRYMLRSSSPAADDTAGGSQAELVAKAAPAAQETGTQGGYGEQIVEELTIQQIGKKDDGDGQHNVKAEAHDITVTAIANTTSVQPGLDSVLRDARDGVAAMQSPAFLADSEKPESFKTTFEVVLRKLDSFSSFVEDLADVHPFAKMAYKILFFASDAIIQQMNLDDDISDLIELLNKTYMFVDQAQEGADMLPQVDILKQLALKTVEAAHFVVEYSKNKNFWLRTCRNLVSSAQDRSAIFKNEFDQLMTDFRNHSALHTQVNSFRLLGKLDHLSGDFDLNSIEYAKGATGYNTSKQCLPTTRVQILDDISNWVNDKKEGASNVMWISGGAGTGKSTIAHTIARRFSELGSLGSCFSFDKNAAGDRRHEKIFSTIARDLADVDPTIKSALSAVLHNAPASVKSTSDVFQQWETFVLETVRTIYDRSSETSAASIIGPILIIIDALDESGDDIKTRSTLLSILCGDKGYIQKLPCNFRVLVTSRPSVDIYNSLQGHAHILIKSMDEIPVTTAKADVSSYMSSRLLPQLKDFLDAQHLQQLVNHSDSLFQWAYLACEYMLGNSFGGLTVEEKFDDLCSNSSDVTGDVLLQDMYYLILSKLFDIKRPTIQARFQSVMGQILATLEPLPQTSLNTIRSRFPGISKTNSDISTIVDHMGSLLSGITNKSIPIRPVHTSFYDFLKDKDASKEFYVDLSNTQMPLALSSLDIMTDTTGLKFNIANVPSSFTENTHLGPSALEAISPHLGYACKFWANHLKDVEADDYILLFIHTLFFEKFPFWLEVLALTKSINKCIEALSILMLWIPDTNADIKTFAEDAKKFIHMFGGLMDESIPHIYLTAIPFVPHQSIIYQTYSKCIQHTLKITEGYMDNWPSLQLTITSHYDAVNIAAFSPDGTLIASGADDETICVCDAVTGEEMHVFEEHDDCVNALVFSPNGELIASCSDDGTILVWNTLTGMIMHKFEHKDDSAHSVAFSPDGAQLVASLKNHHICVYKIGSGKKLKVFGNKLDHMHCVAFSPDNSQIVSSSEDTKIYIWDAKSGKQLKILDACEDESSSVAFSPVDKNILVSGSYDDTVYIWDIAKSTKIHTLEKHNDAVNTVAFSPDGTKIVSGADDTNIIIWNATTGESINTLEGHSDWVQSAQFSPDGLQVVSASVDNTVCVWDAVAGQSIELLEGHSAWISAVVLSPNEAFIISASHDYTIGIWSSTTGQLIKYLENGHDGCINTVAVSSDSLWILSGSDDETVLIWDIGTGKVIKTFEGHTDGINSVAFNHDNSKIVSASVDKLVHVWDVETQKIIFVFNQHSDAVCMAQFSPTVDIVASSSTDNLVYIWNFTTGEILHTLKEHSDWVYSLAFSPNGEHLVSGSHDYTLCIWDITSGTMIKKMEQSDTVVSVAYSYDETKIVASSDDHLIYIWDVETGVIVNQLEGHSGSVQAAIFSRDDKKIISCSADKMIRVWNLEKEHDNNPIILFSNDQNHALKITKEFLNYTPIEEGESSHDDTKIWNQITGWAIGPKKQLLFWVPPQLHNGLFTPNTSLLIGPQRTVLDLSDFTYGSEWQECFIQE</sequence>
<dbReference type="Proteomes" id="UP000283269">
    <property type="component" value="Unassembled WGS sequence"/>
</dbReference>
<evidence type="ECO:0000313" key="7">
    <source>
        <dbReference type="Proteomes" id="UP000283269"/>
    </source>
</evidence>
<feature type="repeat" description="WD" evidence="3">
    <location>
        <begin position="1460"/>
        <end position="1501"/>
    </location>
</feature>
<evidence type="ECO:0000256" key="3">
    <source>
        <dbReference type="PROSITE-ProRule" id="PRU00221"/>
    </source>
</evidence>
<evidence type="ECO:0000256" key="4">
    <source>
        <dbReference type="SAM" id="MobiDB-lite"/>
    </source>
</evidence>
<dbReference type="PANTHER" id="PTHR19848">
    <property type="entry name" value="WD40 REPEAT PROTEIN"/>
    <property type="match status" value="1"/>
</dbReference>
<dbReference type="CDD" id="cd00200">
    <property type="entry name" value="WD40"/>
    <property type="match status" value="2"/>
</dbReference>
<dbReference type="InterPro" id="IPR007111">
    <property type="entry name" value="NACHT_NTPase"/>
</dbReference>
<feature type="repeat" description="WD" evidence="3">
    <location>
        <begin position="1502"/>
        <end position="1536"/>
    </location>
</feature>
<feature type="repeat" description="WD" evidence="3">
    <location>
        <begin position="1335"/>
        <end position="1376"/>
    </location>
</feature>
<dbReference type="Pfam" id="PF24883">
    <property type="entry name" value="NPHP3_N"/>
    <property type="match status" value="1"/>
</dbReference>
<dbReference type="SMART" id="SM00320">
    <property type="entry name" value="WD40"/>
    <property type="match status" value="14"/>
</dbReference>
<evidence type="ECO:0000256" key="1">
    <source>
        <dbReference type="ARBA" id="ARBA00022574"/>
    </source>
</evidence>
<feature type="repeat" description="WD" evidence="3">
    <location>
        <begin position="1250"/>
        <end position="1291"/>
    </location>
</feature>
<keyword evidence="1 3" id="KW-0853">WD repeat</keyword>
<dbReference type="InterPro" id="IPR011047">
    <property type="entry name" value="Quinoprotein_ADH-like_sf"/>
</dbReference>
<proteinExistence type="predicted"/>
<feature type="region of interest" description="Disordered" evidence="4">
    <location>
        <begin position="26"/>
        <end position="71"/>
    </location>
</feature>
<organism evidence="6 7">
    <name type="scientific">Psilocybe cyanescens</name>
    <dbReference type="NCBI Taxonomy" id="93625"/>
    <lineage>
        <taxon>Eukaryota</taxon>
        <taxon>Fungi</taxon>
        <taxon>Dikarya</taxon>
        <taxon>Basidiomycota</taxon>
        <taxon>Agaricomycotina</taxon>
        <taxon>Agaricomycetes</taxon>
        <taxon>Agaricomycetidae</taxon>
        <taxon>Agaricales</taxon>
        <taxon>Agaricineae</taxon>
        <taxon>Strophariaceae</taxon>
        <taxon>Psilocybe</taxon>
    </lineage>
</organism>
<dbReference type="PROSITE" id="PS50082">
    <property type="entry name" value="WD_REPEATS_2"/>
    <property type="match status" value="13"/>
</dbReference>
<feature type="repeat" description="WD" evidence="3">
    <location>
        <begin position="1208"/>
        <end position="1249"/>
    </location>
</feature>
<name>A0A409X0S9_PSICY</name>
<feature type="repeat" description="WD" evidence="3">
    <location>
        <begin position="1123"/>
        <end position="1165"/>
    </location>
</feature>
<dbReference type="Gene3D" id="3.40.50.300">
    <property type="entry name" value="P-loop containing nucleotide triphosphate hydrolases"/>
    <property type="match status" value="1"/>
</dbReference>
<dbReference type="SUPFAM" id="SSF50998">
    <property type="entry name" value="Quinoprotein alcohol dehydrogenase-like"/>
    <property type="match status" value="1"/>
</dbReference>
<dbReference type="Pfam" id="PF00400">
    <property type="entry name" value="WD40"/>
    <property type="match status" value="14"/>
</dbReference>
<dbReference type="SUPFAM" id="SSF52540">
    <property type="entry name" value="P-loop containing nucleoside triphosphate hydrolases"/>
    <property type="match status" value="1"/>
</dbReference>
<dbReference type="InterPro" id="IPR020472">
    <property type="entry name" value="WD40_PAC1"/>
</dbReference>
<feature type="domain" description="NACHT" evidence="5">
    <location>
        <begin position="403"/>
        <end position="565"/>
    </location>
</feature>
<feature type="compositionally biased region" description="Basic and acidic residues" evidence="4">
    <location>
        <begin position="62"/>
        <end position="71"/>
    </location>
</feature>
<evidence type="ECO:0000259" key="5">
    <source>
        <dbReference type="PROSITE" id="PS50837"/>
    </source>
</evidence>
<protein>
    <recommendedName>
        <fullName evidence="5">NACHT domain-containing protein</fullName>
    </recommendedName>
</protein>
<feature type="repeat" description="WD" evidence="3">
    <location>
        <begin position="1081"/>
        <end position="1122"/>
    </location>
</feature>
<gene>
    <name evidence="6" type="ORF">CVT25_013044</name>
</gene>
<dbReference type="PROSITE" id="PS50294">
    <property type="entry name" value="WD_REPEATS_REGION"/>
    <property type="match status" value="12"/>
</dbReference>
<dbReference type="InParanoid" id="A0A409X0S9"/>
<keyword evidence="7" id="KW-1185">Reference proteome</keyword>
<evidence type="ECO:0000313" key="6">
    <source>
        <dbReference type="EMBL" id="PPQ84383.1"/>
    </source>
</evidence>
<dbReference type="PROSITE" id="PS50837">
    <property type="entry name" value="NACHT"/>
    <property type="match status" value="1"/>
</dbReference>
<dbReference type="InterPro" id="IPR036322">
    <property type="entry name" value="WD40_repeat_dom_sf"/>
</dbReference>
<dbReference type="SUPFAM" id="SSF50978">
    <property type="entry name" value="WD40 repeat-like"/>
    <property type="match status" value="1"/>
</dbReference>
<feature type="repeat" description="WD" evidence="3">
    <location>
        <begin position="1166"/>
        <end position="1207"/>
    </location>
</feature>